<feature type="compositionally biased region" description="Low complexity" evidence="1">
    <location>
        <begin position="237"/>
        <end position="257"/>
    </location>
</feature>
<dbReference type="Proteomes" id="UP001055115">
    <property type="component" value="Unassembled WGS sequence"/>
</dbReference>
<feature type="compositionally biased region" description="Low complexity" evidence="1">
    <location>
        <begin position="134"/>
        <end position="143"/>
    </location>
</feature>
<dbReference type="RefSeq" id="XP_049129665.1">
    <property type="nucleotide sequence ID" value="XM_049273708.1"/>
</dbReference>
<reference evidence="2 3" key="1">
    <citation type="submission" date="2022-03" db="EMBL/GenBank/DDBJ databases">
        <title>Genome data of Colletotrichum spp.</title>
        <authorList>
            <person name="Utami Y.D."/>
            <person name="Hiruma K."/>
        </authorList>
    </citation>
    <scope>NUCLEOTIDE SEQUENCE [LARGE SCALE GENOMIC DNA]</scope>
    <source>
        <strain evidence="2 3">MAFF 239500</strain>
    </source>
</reference>
<feature type="compositionally biased region" description="Pro residues" evidence="1">
    <location>
        <begin position="123"/>
        <end position="133"/>
    </location>
</feature>
<proteinExistence type="predicted"/>
<feature type="compositionally biased region" description="Polar residues" evidence="1">
    <location>
        <begin position="1"/>
        <end position="13"/>
    </location>
</feature>
<feature type="region of interest" description="Disordered" evidence="1">
    <location>
        <begin position="1"/>
        <end position="72"/>
    </location>
</feature>
<dbReference type="GeneID" id="73328298"/>
<feature type="region of interest" description="Disordered" evidence="1">
    <location>
        <begin position="182"/>
        <end position="257"/>
    </location>
</feature>
<feature type="compositionally biased region" description="Low complexity" evidence="1">
    <location>
        <begin position="93"/>
        <end position="102"/>
    </location>
</feature>
<keyword evidence="3" id="KW-1185">Reference proteome</keyword>
<feature type="compositionally biased region" description="Low complexity" evidence="1">
    <location>
        <begin position="48"/>
        <end position="62"/>
    </location>
</feature>
<feature type="region of interest" description="Disordered" evidence="1">
    <location>
        <begin position="288"/>
        <end position="311"/>
    </location>
</feature>
<name>A0AA37P1X4_9PEZI</name>
<feature type="compositionally biased region" description="Basic and acidic residues" evidence="1">
    <location>
        <begin position="288"/>
        <end position="299"/>
    </location>
</feature>
<protein>
    <submittedName>
        <fullName evidence="2">Uncharacterized protein</fullName>
    </submittedName>
</protein>
<feature type="compositionally biased region" description="Pro residues" evidence="1">
    <location>
        <begin position="38"/>
        <end position="47"/>
    </location>
</feature>
<feature type="region of interest" description="Disordered" evidence="1">
    <location>
        <begin position="87"/>
        <end position="151"/>
    </location>
</feature>
<dbReference type="AlphaFoldDB" id="A0AA37P1X4"/>
<sequence length="311" mass="32849">MSVRTQSGTSLTVKKTRAPAAKKEAPKTTRTVKKPTAPAKPSPPPQSQPSQAPQRKPSPAAASEDDMDKLTAGMKKVKINLITKTQKEERAKAAQAAQAKAAIPSATEEAKPAFPAQVATPTAPSPVAPPTVTPPQEEAFTTPPTQPPAFEDLSLAAAPSGWPEVSTPVTEQMPVAVTPDPRQLELPVSSPVTSPAVATPSDSDVFINYQPDGPTPVSMTPQEPLKWLPPNMNTPVKTSPSKLSSAKLSPNKKSPAKMMRADLPVFTSTSAIPFAPQDPHGMLEVKQEAAVKADPEEPAKSIWEIPETPQK</sequence>
<evidence type="ECO:0000256" key="1">
    <source>
        <dbReference type="SAM" id="MobiDB-lite"/>
    </source>
</evidence>
<evidence type="ECO:0000313" key="2">
    <source>
        <dbReference type="EMBL" id="GKT47315.1"/>
    </source>
</evidence>
<gene>
    <name evidence="2" type="ORF">ColSpa_07496</name>
</gene>
<dbReference type="EMBL" id="BQXU01000019">
    <property type="protein sequence ID" value="GKT47315.1"/>
    <property type="molecule type" value="Genomic_DNA"/>
</dbReference>
<evidence type="ECO:0000313" key="3">
    <source>
        <dbReference type="Proteomes" id="UP001055115"/>
    </source>
</evidence>
<organism evidence="2 3">
    <name type="scientific">Colletotrichum spaethianum</name>
    <dbReference type="NCBI Taxonomy" id="700344"/>
    <lineage>
        <taxon>Eukaryota</taxon>
        <taxon>Fungi</taxon>
        <taxon>Dikarya</taxon>
        <taxon>Ascomycota</taxon>
        <taxon>Pezizomycotina</taxon>
        <taxon>Sordariomycetes</taxon>
        <taxon>Hypocreomycetidae</taxon>
        <taxon>Glomerellales</taxon>
        <taxon>Glomerellaceae</taxon>
        <taxon>Colletotrichum</taxon>
        <taxon>Colletotrichum spaethianum species complex</taxon>
    </lineage>
</organism>
<accession>A0AA37P1X4</accession>
<comment type="caution">
    <text evidence="2">The sequence shown here is derived from an EMBL/GenBank/DDBJ whole genome shotgun (WGS) entry which is preliminary data.</text>
</comment>